<gene>
    <name evidence="2" type="ORF">KL933_004701</name>
</gene>
<accession>A0AAN6D1L0</accession>
<protein>
    <submittedName>
        <fullName evidence="2">Uncharacterized protein</fullName>
    </submittedName>
</protein>
<proteinExistence type="predicted"/>
<evidence type="ECO:0000256" key="1">
    <source>
        <dbReference type="SAM" id="MobiDB-lite"/>
    </source>
</evidence>
<name>A0AAN6D1L0_9ASCO</name>
<feature type="region of interest" description="Disordered" evidence="1">
    <location>
        <begin position="1"/>
        <end position="21"/>
    </location>
</feature>
<feature type="compositionally biased region" description="Polar residues" evidence="1">
    <location>
        <begin position="1"/>
        <end position="17"/>
    </location>
</feature>
<organism evidence="2 3">
    <name type="scientific">Ogataea haglerorum</name>
    <dbReference type="NCBI Taxonomy" id="1937702"/>
    <lineage>
        <taxon>Eukaryota</taxon>
        <taxon>Fungi</taxon>
        <taxon>Dikarya</taxon>
        <taxon>Ascomycota</taxon>
        <taxon>Saccharomycotina</taxon>
        <taxon>Pichiomycetes</taxon>
        <taxon>Pichiales</taxon>
        <taxon>Pichiaceae</taxon>
        <taxon>Ogataea</taxon>
    </lineage>
</organism>
<evidence type="ECO:0000313" key="2">
    <source>
        <dbReference type="EMBL" id="KAG7724507.1"/>
    </source>
</evidence>
<reference evidence="2" key="1">
    <citation type="journal article" date="2021" name="G3 (Bethesda)">
        <title>Genomic diversity, chromosomal rearrangements, and interspecies hybridization in the ogataea polymorpha species complex.</title>
        <authorList>
            <person name="Hanson S.J."/>
            <person name="Cinneide E.O."/>
            <person name="Salzberg L.I."/>
            <person name="Wolfe K.H."/>
            <person name="McGowan J."/>
            <person name="Fitzpatrick D.A."/>
            <person name="Matlin K."/>
        </authorList>
    </citation>
    <scope>NUCLEOTIDE SEQUENCE</scope>
    <source>
        <strain evidence="2">83-405-1</strain>
    </source>
</reference>
<dbReference type="Proteomes" id="UP000738402">
    <property type="component" value="Unassembled WGS sequence"/>
</dbReference>
<sequence length="547" mass="63062">MEEDANTQPSRDQQQNQKHPRPFIAANSSTLFRFFSTASLAARVKIFFRNISSQMMISIAKEGLVLSWRPIRLSWLRRNFSDSAEFPVNPEWSKQQTLLRKQRSARRSYNGHHLAKSSIGDAELDSFDADWGDFTAEAKQYWHENSRPLQKPDWIARSEPAAETGPAWLDKLLGAHTQLQNETRVKQLHDYFQHFDDAYFQNIEPNRASFYRQEITEYGKALRRYKQLDIDEAQLQHFSERTLLLNHITDHAQITAARAALLREKSTHALPGDLREKNGPVEAIQKWYDSLPLPKCSHVGRDDFELLAAAINQALARELTELAPETLRWIRHFYSEMVISRIPLTEIETHNWIRLKLACSDGNVLDFLSLYPYRLHVSHFNLLLPNADPQTVLSQMNRANVRPDRTTVVHLLDHYGNKGDLNSVLNIIFFTIHDLRPNIDSQLIESFIGALIKAGETKLALFILVQTCHVYEINPTLESHDTLSETQTVILDYLVSNFVHLHHATLQHSIKPTAAMMRPFLKVYDPASQKDVLAALLQLVYKYDIEL</sequence>
<dbReference type="AlphaFoldDB" id="A0AAN6D1L0"/>
<dbReference type="EMBL" id="JAHLUH010000016">
    <property type="protein sequence ID" value="KAG7724507.1"/>
    <property type="molecule type" value="Genomic_DNA"/>
</dbReference>
<comment type="caution">
    <text evidence="2">The sequence shown here is derived from an EMBL/GenBank/DDBJ whole genome shotgun (WGS) entry which is preliminary data.</text>
</comment>
<evidence type="ECO:0000313" key="3">
    <source>
        <dbReference type="Proteomes" id="UP000738402"/>
    </source>
</evidence>